<dbReference type="InterPro" id="IPR043154">
    <property type="entry name" value="Sec-1-like_dom1"/>
</dbReference>
<gene>
    <name evidence="3" type="ORF">RMAR00112_LOCUS28340</name>
    <name evidence="4" type="ORF">RMAR00112_LOCUS28341</name>
    <name evidence="5" type="ORF">RMAR00112_LOCUS28342</name>
</gene>
<dbReference type="EMBL" id="HBHW01036856">
    <property type="protein sequence ID" value="CAE0060274.1"/>
    <property type="molecule type" value="Transcribed_RNA"/>
</dbReference>
<proteinExistence type="inferred from homology"/>
<dbReference type="InterPro" id="IPR043127">
    <property type="entry name" value="Sec-1-like_dom3a"/>
</dbReference>
<dbReference type="GO" id="GO:0016192">
    <property type="term" value="P:vesicle-mediated transport"/>
    <property type="evidence" value="ECO:0007669"/>
    <property type="project" value="InterPro"/>
</dbReference>
<evidence type="ECO:0000313" key="3">
    <source>
        <dbReference type="EMBL" id="CAE0060274.1"/>
    </source>
</evidence>
<evidence type="ECO:0000313" key="4">
    <source>
        <dbReference type="EMBL" id="CAE0060275.1"/>
    </source>
</evidence>
<dbReference type="InterPro" id="IPR027482">
    <property type="entry name" value="Sec1-like_dom2"/>
</dbReference>
<dbReference type="EMBL" id="HBHW01036857">
    <property type="protein sequence ID" value="CAE0060275.1"/>
    <property type="molecule type" value="Transcribed_RNA"/>
</dbReference>
<evidence type="ECO:0000256" key="2">
    <source>
        <dbReference type="SAM" id="MobiDB-lite"/>
    </source>
</evidence>
<dbReference type="SUPFAM" id="SSF56815">
    <property type="entry name" value="Sec1/munc18-like (SM) proteins"/>
    <property type="match status" value="1"/>
</dbReference>
<dbReference type="InterPro" id="IPR036045">
    <property type="entry name" value="Sec1-like_sf"/>
</dbReference>
<comment type="similarity">
    <text evidence="1">Belongs to the STXBP/unc-18/SEC1 family.</text>
</comment>
<dbReference type="Gene3D" id="3.40.50.2060">
    <property type="match status" value="1"/>
</dbReference>
<organism evidence="3">
    <name type="scientific">Rhodosorus marinus</name>
    <dbReference type="NCBI Taxonomy" id="101924"/>
    <lineage>
        <taxon>Eukaryota</taxon>
        <taxon>Rhodophyta</taxon>
        <taxon>Stylonematophyceae</taxon>
        <taxon>Stylonematales</taxon>
        <taxon>Stylonemataceae</taxon>
        <taxon>Rhodosorus</taxon>
    </lineage>
</organism>
<feature type="region of interest" description="Disordered" evidence="2">
    <location>
        <begin position="647"/>
        <end position="666"/>
    </location>
</feature>
<evidence type="ECO:0000313" key="5">
    <source>
        <dbReference type="EMBL" id="CAE0060276.1"/>
    </source>
</evidence>
<dbReference type="EMBL" id="HBHW01036858">
    <property type="protein sequence ID" value="CAE0060276.1"/>
    <property type="molecule type" value="Transcribed_RNA"/>
</dbReference>
<dbReference type="Gene3D" id="1.25.40.60">
    <property type="match status" value="1"/>
</dbReference>
<dbReference type="PIRSF" id="PIRSF005715">
    <property type="entry name" value="VPS45_Sec1"/>
    <property type="match status" value="1"/>
</dbReference>
<evidence type="ECO:0008006" key="6">
    <source>
        <dbReference type="Google" id="ProtNLM"/>
    </source>
</evidence>
<dbReference type="InterPro" id="IPR001619">
    <property type="entry name" value="Sec1-like"/>
</dbReference>
<evidence type="ECO:0000256" key="1">
    <source>
        <dbReference type="ARBA" id="ARBA00009884"/>
    </source>
</evidence>
<dbReference type="Pfam" id="PF00995">
    <property type="entry name" value="Sec1"/>
    <property type="match status" value="1"/>
</dbReference>
<sequence>MEENLSIAQLQWKCIEGILNSSRLEEGDEDDENGLDGGYGGGRFGRRGFDDEDHDAPPKWKILVYDANGRDLLATLAKVSDLRKLGVTLHMMLDSSRQPIPDVPAVYLCCPTQENLRLIANDCKRNLYDSYYLNFTASIPREVLEEFAESVASHPDFSASNIKRIYDGYCNFVSLQSDLFTLDIPDSYSLLNDRNLKDDAIEGNVERIVSSLFSVVATIGQVPIIRAQTGGPAEMIATALDERIRESLSMANNVFAEASATQKYSVSPQRLLLVILDRNISLPVMLHHTWTYQALCHDLLQMKLNRVRLEMKEGSMSQAGPKSCDLDKSDEFWNENGGRPFPKVAEAVENALSQYKTEVEEINRKAGSVGGADPQVEGADKLAKALESLPELTKKKQTIDLHTNIATALLDIIKDRNLDAFFHAEDQLMSNRDIEKETIQSLLSTSKGTPDDRMRLFIIYLLCAGSTAEIDSFLPTLKSAGCDLRAVKYVKEIKTFTDQMDVKSTLQNMSLPSRNSVPSTVSDVGLSSMMSSIVEHGSRGLTQVANNFNKLILDEDKALVSGRVVEALMDQKGREDVRETYAYFDPRQPRRSVTRTQKPFREAVVFMVGGGNYVEYQNIKDHLKKGKHVLYGCTDLVTGQSFLRQLEKLSGEPKEEPPQREGEPTS</sequence>
<reference evidence="3" key="1">
    <citation type="submission" date="2021-01" db="EMBL/GenBank/DDBJ databases">
        <authorList>
            <person name="Corre E."/>
            <person name="Pelletier E."/>
            <person name="Niang G."/>
            <person name="Scheremetjew M."/>
            <person name="Finn R."/>
            <person name="Kale V."/>
            <person name="Holt S."/>
            <person name="Cochrane G."/>
            <person name="Meng A."/>
            <person name="Brown T."/>
            <person name="Cohen L."/>
        </authorList>
    </citation>
    <scope>NUCLEOTIDE SEQUENCE</scope>
    <source>
        <strain evidence="3">CCMP 769</strain>
    </source>
</reference>
<name>A0A7S3A3A7_9RHOD</name>
<dbReference type="Gene3D" id="3.40.50.1910">
    <property type="match status" value="1"/>
</dbReference>
<dbReference type="PANTHER" id="PTHR11679">
    <property type="entry name" value="VESICLE PROTEIN SORTING-ASSOCIATED"/>
    <property type="match status" value="1"/>
</dbReference>
<accession>A0A7S3A3A7</accession>
<dbReference type="Gene3D" id="3.90.830.10">
    <property type="entry name" value="Syntaxin Binding Protein 1, Chain A, domain 2"/>
    <property type="match status" value="1"/>
</dbReference>
<protein>
    <recommendedName>
        <fullName evidence="6">Sec1 family domain-containing protein 1</fullName>
    </recommendedName>
</protein>
<dbReference type="AlphaFoldDB" id="A0A7S3A3A7"/>